<dbReference type="GO" id="GO:0007091">
    <property type="term" value="P:metaphase/anaphase transition of mitotic cell cycle"/>
    <property type="evidence" value="ECO:0007669"/>
    <property type="project" value="TreeGrafter"/>
</dbReference>
<sequence length="624" mass="71304">MDRPTLPRLVIALVFPVQILGDINPELHHDLENDLGQLLQWLQPNHLDGVDLNRAEPLPRTKVAVRRCLRTQSQQLDFMKLWINSIRVDLKNRLPQDIDLFGALEIVWQLQSFYVKQLTHMKLSSLADDAFMRSLCALFNNFLLQPHLIHQLEQHIRSSLFKGPSLQLKTFAAVGMDTKLRQIVVKVTVEEICRHLASLCVGQWSTPVLYDLEKWLRLELYPSFSLGCSSKYACASSNDLIQIARDELVLLRIKEIYEMVQLYPHSVTALQELRECLALDSDRFQSLAHHRAKIVDVFINCCDQRLLHLGTNTVDVIIMYTKVIKSFLTIDPTGVLLDKVVRPIRKYLSTRSDFVQQVVHGMLDLNAETNSLVELAQELQKNDPPTLAPIDILSDPKWNPDPIDALPDFKKGEVSDVLQALVSIYDLPSVFTEELTSIFGERLLKWNEYSLEDIEHTTDLLKSRFGGNEFNCLDVMIKDVHDSNKLNSRLSHPGMELTILSRMYWPSVCQKLDSEKGFAIPVQDKFEKYTHSFEEVKPGRTLHLHPSLGTVELDLEIKGEMRKFEVTPSQATVIELFDEEEEGLSLALVTLSTQLPEYVATQALNFWVDASILSVNNGIYKVIE</sequence>
<organism evidence="4 5">
    <name type="scientific">Candidozyma auris</name>
    <name type="common">Yeast</name>
    <name type="synonym">Candida auris</name>
    <dbReference type="NCBI Taxonomy" id="498019"/>
    <lineage>
        <taxon>Eukaryota</taxon>
        <taxon>Fungi</taxon>
        <taxon>Dikarya</taxon>
        <taxon>Ascomycota</taxon>
        <taxon>Saccharomycotina</taxon>
        <taxon>Pichiomycetes</taxon>
        <taxon>Metschnikowiaceae</taxon>
        <taxon>Candidozyma</taxon>
    </lineage>
</organism>
<dbReference type="GO" id="GO:0005680">
    <property type="term" value="C:anaphase-promoting complex"/>
    <property type="evidence" value="ECO:0007669"/>
    <property type="project" value="TreeGrafter"/>
</dbReference>
<dbReference type="VEuPathDB" id="FungiDB:CJI96_0002056"/>
<dbReference type="SMART" id="SM00182">
    <property type="entry name" value="CULLIN"/>
    <property type="match status" value="1"/>
</dbReference>
<evidence type="ECO:0000313" key="4">
    <source>
        <dbReference type="EMBL" id="KNE00924.1"/>
    </source>
</evidence>
<accession>A0A0L0P3N6</accession>
<evidence type="ECO:0000256" key="2">
    <source>
        <dbReference type="SAM" id="SignalP"/>
    </source>
</evidence>
<proteinExistence type="inferred from homology"/>
<dbReference type="VEuPathDB" id="FungiDB:CJJ09_000694"/>
<dbReference type="VEuPathDB" id="FungiDB:CJJ07_001104"/>
<feature type="signal peptide" evidence="2">
    <location>
        <begin position="1"/>
        <end position="21"/>
    </location>
</feature>
<protein>
    <recommendedName>
        <fullName evidence="3">Cullin family profile domain-containing protein</fullName>
    </recommendedName>
</protein>
<reference evidence="5" key="1">
    <citation type="journal article" date="2015" name="BMC Genomics">
        <title>Draft genome of a commonly misdiagnosed multidrug resistant pathogen Candida auris.</title>
        <authorList>
            <person name="Chatterjee S."/>
            <person name="Alampalli S.V."/>
            <person name="Nageshan R.K."/>
            <person name="Chettiar S.T."/>
            <person name="Joshi S."/>
            <person name="Tatu U.S."/>
        </authorList>
    </citation>
    <scope>NUCLEOTIDE SEQUENCE [LARGE SCALE GENOMIC DNA]</scope>
    <source>
        <strain evidence="5">6684</strain>
    </source>
</reference>
<evidence type="ECO:0000256" key="1">
    <source>
        <dbReference type="PROSITE-ProRule" id="PRU00330"/>
    </source>
</evidence>
<dbReference type="VEuPathDB" id="FungiDB:QG37_01795"/>
<dbReference type="InterPro" id="IPR036317">
    <property type="entry name" value="Cullin_homology_sf"/>
</dbReference>
<keyword evidence="2" id="KW-0732">Signal</keyword>
<dbReference type="GO" id="GO:0031625">
    <property type="term" value="F:ubiquitin protein ligase binding"/>
    <property type="evidence" value="ECO:0007669"/>
    <property type="project" value="InterPro"/>
</dbReference>
<feature type="chain" id="PRO_5005545378" description="Cullin family profile domain-containing protein" evidence="2">
    <location>
        <begin position="22"/>
        <end position="624"/>
    </location>
</feature>
<dbReference type="InterPro" id="IPR044554">
    <property type="entry name" value="ANAPC2"/>
</dbReference>
<dbReference type="InterPro" id="IPR059120">
    <property type="entry name" value="Cullin-like_AB"/>
</dbReference>
<dbReference type="GO" id="GO:0006511">
    <property type="term" value="P:ubiquitin-dependent protein catabolic process"/>
    <property type="evidence" value="ECO:0007669"/>
    <property type="project" value="InterPro"/>
</dbReference>
<dbReference type="EMBL" id="LGST01000016">
    <property type="protein sequence ID" value="KNE00924.1"/>
    <property type="molecule type" value="Genomic_DNA"/>
</dbReference>
<dbReference type="PROSITE" id="PS50069">
    <property type="entry name" value="CULLIN_2"/>
    <property type="match status" value="1"/>
</dbReference>
<comment type="caution">
    <text evidence="4">The sequence shown here is derived from an EMBL/GenBank/DDBJ whole genome shotgun (WGS) entry which is preliminary data.</text>
</comment>
<dbReference type="PANTHER" id="PTHR45957:SF1">
    <property type="entry name" value="ANAPHASE-PROMOTING COMPLEX SUBUNIT 2"/>
    <property type="match status" value="1"/>
</dbReference>
<evidence type="ECO:0000313" key="5">
    <source>
        <dbReference type="Proteomes" id="UP000037122"/>
    </source>
</evidence>
<dbReference type="InterPro" id="IPR057975">
    <property type="entry name" value="TPR_ANAPC2"/>
</dbReference>
<dbReference type="GO" id="GO:0070979">
    <property type="term" value="P:protein K11-linked ubiquitination"/>
    <property type="evidence" value="ECO:0007669"/>
    <property type="project" value="TreeGrafter"/>
</dbReference>
<dbReference type="InterPro" id="IPR016158">
    <property type="entry name" value="Cullin_homology"/>
</dbReference>
<name>A0A0L0P3N6_CANAR</name>
<dbReference type="Pfam" id="PF25773">
    <property type="entry name" value="TPR_ANAPC2"/>
    <property type="match status" value="1"/>
</dbReference>
<comment type="similarity">
    <text evidence="1">Belongs to the cullin family.</text>
</comment>
<dbReference type="PANTHER" id="PTHR45957">
    <property type="entry name" value="ANAPHASE-PROMOTING COMPLEX SUBUNIT 2"/>
    <property type="match status" value="1"/>
</dbReference>
<dbReference type="VEuPathDB" id="FungiDB:CJI97_003486"/>
<evidence type="ECO:0000259" key="3">
    <source>
        <dbReference type="PROSITE" id="PS50069"/>
    </source>
</evidence>
<feature type="domain" description="Cullin family profile" evidence="3">
    <location>
        <begin position="418"/>
        <end position="608"/>
    </location>
</feature>
<dbReference type="Gene3D" id="3.30.230.130">
    <property type="entry name" value="Cullin, Chain C, Domain 2"/>
    <property type="match status" value="1"/>
</dbReference>
<gene>
    <name evidence="4" type="ORF">QG37_01795</name>
</gene>
<dbReference type="Proteomes" id="UP000037122">
    <property type="component" value="Unassembled WGS sequence"/>
</dbReference>
<dbReference type="AlphaFoldDB" id="A0A0L0P3N6"/>
<dbReference type="Pfam" id="PF26557">
    <property type="entry name" value="Cullin_AB"/>
    <property type="match status" value="1"/>
</dbReference>
<dbReference type="VEuPathDB" id="FungiDB:B9J08_003411"/>
<dbReference type="SUPFAM" id="SSF75632">
    <property type="entry name" value="Cullin homology domain"/>
    <property type="match status" value="1"/>
</dbReference>